<feature type="region of interest" description="Disordered" evidence="1">
    <location>
        <begin position="543"/>
        <end position="562"/>
    </location>
</feature>
<dbReference type="InterPro" id="IPR041411">
    <property type="entry name" value="Ldi"/>
</dbReference>
<dbReference type="RefSeq" id="WP_215922220.1">
    <property type="nucleotide sequence ID" value="NZ_JAHKNI010000013.1"/>
</dbReference>
<keyword evidence="5" id="KW-1185">Reference proteome</keyword>
<dbReference type="EMBL" id="JAHKNI010000013">
    <property type="protein sequence ID" value="MBU3066144.1"/>
    <property type="molecule type" value="Genomic_DNA"/>
</dbReference>
<protein>
    <recommendedName>
        <fullName evidence="3">Linalool dehydratase/isomerase domain-containing protein</fullName>
    </recommendedName>
</protein>
<name>A0ABS6B7C0_9NOCA</name>
<feature type="transmembrane region" description="Helical" evidence="2">
    <location>
        <begin position="27"/>
        <end position="48"/>
    </location>
</feature>
<reference evidence="4 5" key="1">
    <citation type="submission" date="2021-06" db="EMBL/GenBank/DDBJ databases">
        <title>Actinomycetes sequencing.</title>
        <authorList>
            <person name="Shan Q."/>
        </authorList>
    </citation>
    <scope>NUCLEOTIDE SEQUENCE [LARGE SCALE GENOMIC DNA]</scope>
    <source>
        <strain evidence="4 5">NEAU-G5</strain>
    </source>
</reference>
<keyword evidence="2" id="KW-1133">Transmembrane helix</keyword>
<organism evidence="4 5">
    <name type="scientific">Nocardia albiluteola</name>
    <dbReference type="NCBI Taxonomy" id="2842303"/>
    <lineage>
        <taxon>Bacteria</taxon>
        <taxon>Bacillati</taxon>
        <taxon>Actinomycetota</taxon>
        <taxon>Actinomycetes</taxon>
        <taxon>Mycobacteriales</taxon>
        <taxon>Nocardiaceae</taxon>
        <taxon>Nocardia</taxon>
    </lineage>
</organism>
<feature type="transmembrane region" description="Helical" evidence="2">
    <location>
        <begin position="165"/>
        <end position="183"/>
    </location>
</feature>
<feature type="transmembrane region" description="Helical" evidence="2">
    <location>
        <begin position="109"/>
        <end position="128"/>
    </location>
</feature>
<feature type="transmembrane region" description="Helical" evidence="2">
    <location>
        <begin position="195"/>
        <end position="215"/>
    </location>
</feature>
<evidence type="ECO:0000313" key="5">
    <source>
        <dbReference type="Proteomes" id="UP000733379"/>
    </source>
</evidence>
<evidence type="ECO:0000259" key="3">
    <source>
        <dbReference type="Pfam" id="PF18566"/>
    </source>
</evidence>
<keyword evidence="2" id="KW-0472">Membrane</keyword>
<accession>A0ABS6B7C0</accession>
<dbReference type="Pfam" id="PF18566">
    <property type="entry name" value="Ldi"/>
    <property type="match status" value="1"/>
</dbReference>
<feature type="transmembrane region" description="Helical" evidence="2">
    <location>
        <begin position="55"/>
        <end position="74"/>
    </location>
</feature>
<feature type="transmembrane region" description="Helical" evidence="2">
    <location>
        <begin position="80"/>
        <end position="102"/>
    </location>
</feature>
<gene>
    <name evidence="4" type="ORF">KO481_32085</name>
</gene>
<evidence type="ECO:0000256" key="2">
    <source>
        <dbReference type="SAM" id="Phobius"/>
    </source>
</evidence>
<dbReference type="Proteomes" id="UP000733379">
    <property type="component" value="Unassembled WGS sequence"/>
</dbReference>
<proteinExistence type="predicted"/>
<sequence length="731" mass="78801">MSSAVDTSAVVEGSAAPRLRGPLVSRWWTRTVSVVVVVWVVAAVAPAALGLSIPWRAFGAGLIVPGAGLLVAMPSPHDHFGAAMIAGHAVLIAVEICLAGLALRGHRTLAAVGVVVLLSLLAVGVWIAPAVVVLVSHVMAFFGVLLAAGWAYMFRSIARSDYVTLPAIVVVSAAVGAGLAGYHGDMAGGDMAGPLSWFGWAALLIALGGTAAGIIRELVRHRAAQRVGAERAQFLRERQTPARTNPVPLRQPSAAPVVSEATPDQLALTRHLLSIAMQPLEDWHGFDDEGPGPLQQYRYQLNALGWALSMYNYAHTPALTGPLHTAQRNLIDRMQDTKVWGYWYWENLLGNWDIRRRSDPIDVPQNIMFTGYLNLQLGMFEQATGDLRYRDPAALEFRWSRDHSVAYGRDAINDIVLRNFGGELCLWPCEPVPVGRSRTRGLVFPYCNAVSAAGLAISDALYGTGHAAELAPRLRHALETEFTAADGDIVTFLVSGLGLTARAFRGPTTTAGISAFLVTLLPELGWRAWEILRRDWLETGRYRESGSAGTESPTAEDWGSRSATNAESLAAAMLLANEFGELDWHAELWRAAVDQLGFVESADRPGVRDFRAASVHANGMLGLGGLGRPFAFSDMMSAPRPRSWDVGPRIAEVPHPDVMVARAVTDGTGLDAVLRPGLQPGRFGLVLDRLQPGRTYVAHGAHETSIRADDHGTARIVVDLHDRTAIELRPL</sequence>
<feature type="domain" description="Linalool dehydratase/isomerase" evidence="3">
    <location>
        <begin position="298"/>
        <end position="597"/>
    </location>
</feature>
<keyword evidence="2" id="KW-0812">Transmembrane</keyword>
<evidence type="ECO:0000313" key="4">
    <source>
        <dbReference type="EMBL" id="MBU3066144.1"/>
    </source>
</evidence>
<comment type="caution">
    <text evidence="4">The sequence shown here is derived from an EMBL/GenBank/DDBJ whole genome shotgun (WGS) entry which is preliminary data.</text>
</comment>
<evidence type="ECO:0000256" key="1">
    <source>
        <dbReference type="SAM" id="MobiDB-lite"/>
    </source>
</evidence>
<feature type="transmembrane region" description="Helical" evidence="2">
    <location>
        <begin position="134"/>
        <end position="153"/>
    </location>
</feature>